<evidence type="ECO:0008006" key="4">
    <source>
        <dbReference type="Google" id="ProtNLM"/>
    </source>
</evidence>
<protein>
    <recommendedName>
        <fullName evidence="4">Secreted protein</fullName>
    </recommendedName>
</protein>
<dbReference type="Proteomes" id="UP001519311">
    <property type="component" value="Unassembled WGS sequence"/>
</dbReference>
<keyword evidence="1" id="KW-0732">Signal</keyword>
<dbReference type="RefSeq" id="WP_056792025.1">
    <property type="nucleotide sequence ID" value="NZ_BMWJ01000002.1"/>
</dbReference>
<reference evidence="2 3" key="1">
    <citation type="submission" date="2021-03" db="EMBL/GenBank/DDBJ databases">
        <title>Sequencing the genomes of 1000 actinobacteria strains.</title>
        <authorList>
            <person name="Klenk H.-P."/>
        </authorList>
    </citation>
    <scope>NUCLEOTIDE SEQUENCE [LARGE SCALE GENOMIC DNA]</scope>
    <source>
        <strain evidence="2 3">DSM 40843</strain>
    </source>
</reference>
<gene>
    <name evidence="2" type="ORF">JOF59_000580</name>
</gene>
<proteinExistence type="predicted"/>
<evidence type="ECO:0000313" key="2">
    <source>
        <dbReference type="EMBL" id="MBP2358180.1"/>
    </source>
</evidence>
<name>A0ABS4V2N1_9ACTN</name>
<keyword evidence="3" id="KW-1185">Reference proteome</keyword>
<sequence length="116" mass="11827">MFSRKKIAVASMLMGGLALTGLGVTQAYAGGAQGDCTPDAYGNVVCVEKTETSYTSEDGTYHLNQTQECTTTARETVQQPTGAGVGQRGTTDVGPAVDCANSAPAPEGFVAPTVGY</sequence>
<organism evidence="2 3">
    <name type="scientific">Streptomyces clavifer</name>
    <dbReference type="NCBI Taxonomy" id="68188"/>
    <lineage>
        <taxon>Bacteria</taxon>
        <taxon>Bacillati</taxon>
        <taxon>Actinomycetota</taxon>
        <taxon>Actinomycetes</taxon>
        <taxon>Kitasatosporales</taxon>
        <taxon>Streptomycetaceae</taxon>
        <taxon>Streptomyces</taxon>
    </lineage>
</organism>
<dbReference type="GeneID" id="97345697"/>
<dbReference type="EMBL" id="JAGINS010000001">
    <property type="protein sequence ID" value="MBP2358180.1"/>
    <property type="molecule type" value="Genomic_DNA"/>
</dbReference>
<accession>A0ABS4V2N1</accession>
<comment type="caution">
    <text evidence="2">The sequence shown here is derived from an EMBL/GenBank/DDBJ whole genome shotgun (WGS) entry which is preliminary data.</text>
</comment>
<feature type="signal peptide" evidence="1">
    <location>
        <begin position="1"/>
        <end position="29"/>
    </location>
</feature>
<feature type="chain" id="PRO_5047172646" description="Secreted protein" evidence="1">
    <location>
        <begin position="30"/>
        <end position="116"/>
    </location>
</feature>
<evidence type="ECO:0000313" key="3">
    <source>
        <dbReference type="Proteomes" id="UP001519311"/>
    </source>
</evidence>
<evidence type="ECO:0000256" key="1">
    <source>
        <dbReference type="SAM" id="SignalP"/>
    </source>
</evidence>